<accession>E3MTN3</accession>
<dbReference type="Proteomes" id="UP000008281">
    <property type="component" value="Unassembled WGS sequence"/>
</dbReference>
<feature type="domain" description="T20D4.11-like" evidence="2">
    <location>
        <begin position="56"/>
        <end position="173"/>
    </location>
</feature>
<feature type="signal peptide" evidence="1">
    <location>
        <begin position="1"/>
        <end position="19"/>
    </location>
</feature>
<keyword evidence="1" id="KW-0732">Signal</keyword>
<gene>
    <name evidence="3" type="ORF">CRE_19758</name>
</gene>
<evidence type="ECO:0000256" key="1">
    <source>
        <dbReference type="SAM" id="SignalP"/>
    </source>
</evidence>
<dbReference type="AlphaFoldDB" id="E3MTN3"/>
<name>E3MTN3_CAERE</name>
<dbReference type="Pfam" id="PF01579">
    <property type="entry name" value="DUF19"/>
    <property type="match status" value="1"/>
</dbReference>
<dbReference type="HOGENOM" id="CLU_424050_0_0_1"/>
<proteinExistence type="predicted"/>
<reference evidence="3" key="1">
    <citation type="submission" date="2007-07" db="EMBL/GenBank/DDBJ databases">
        <title>PCAP assembly of the Caenorhabditis remanei genome.</title>
        <authorList>
            <consortium name="The Caenorhabditis remanei Sequencing Consortium"/>
            <person name="Wilson R.K."/>
        </authorList>
    </citation>
    <scope>NUCLEOTIDE SEQUENCE [LARGE SCALE GENOMIC DNA]</scope>
    <source>
        <strain evidence="3">PB4641</strain>
    </source>
</reference>
<dbReference type="PANTHER" id="PTHR31897">
    <property type="entry name" value="PROTEIN CBG17011-RELATED"/>
    <property type="match status" value="1"/>
</dbReference>
<evidence type="ECO:0000259" key="2">
    <source>
        <dbReference type="Pfam" id="PF01579"/>
    </source>
</evidence>
<dbReference type="eggNOG" id="ENOG502TJ41">
    <property type="taxonomic scope" value="Eukaryota"/>
</dbReference>
<evidence type="ECO:0000313" key="3">
    <source>
        <dbReference type="EMBL" id="EFP08769.1"/>
    </source>
</evidence>
<sequence>MRFIFQLFLHFLIPILVDSYIISAGTVVYCLPQTNKECKSEMERKDAVLKNIGYGYPPLTSVLKNYTEQCQNVMKCASGLECFKEKTKQHIYETSCDNVGKSKYWFDYECMAPFLMRVFDGSHNCTKDIIMGDLTTGNFKSEKQCFMKIIQEVCDSTYSDFFQKNYEDIVDSYTTKPAVDEFCASPNDKFNRMQFDITFKKLFEGVRQLSLLDMVNQSSSKVQSSLELSRNVQKCMNRLCFFYENEKNETKLFTKVFQALPVDMAKIFKERPRLLEYNCMVNMTLGKFLGEQLPCAATGNKNNCSLSIITHFCQEEILADFGNLTVSMEPRKEMYNTPEFEFSMLRDKMNRKKFVFIKCASGLDCFKGKSEKEVYEKSCDNVGTNKYEFDYQCMIGLIMEVFDGSHNCTKDIIRGNITTENFKTHKQCFLKIFQDGVQPISCDFFQKNYEEIVELYTTRPAVDNGFCASPNDKFNRMQCDYFYDKLFQKLDETKLLSVSNRSDPMVKEILELSYYYQKCTDKLCLVDEYEKEQSNILDKVLQKLPESLSEIFKERPKLLEYSCMVNLTLLTFISDQCYGVKKINNCNLSIITKFCEEDILADFRNLTVSMEPRKELYNTLEFQFLMFKDKKNRKKFVFTVKDDKLN</sequence>
<feature type="chain" id="PRO_5003177643" description="T20D4.11-like domain-containing protein" evidence="1">
    <location>
        <begin position="20"/>
        <end position="646"/>
    </location>
</feature>
<keyword evidence="4" id="KW-1185">Reference proteome</keyword>
<dbReference type="InterPro" id="IPR002542">
    <property type="entry name" value="T20D4.11-like_dom"/>
</dbReference>
<dbReference type="OrthoDB" id="5881792at2759"/>
<protein>
    <recommendedName>
        <fullName evidence="2">T20D4.11-like domain-containing protein</fullName>
    </recommendedName>
</protein>
<dbReference type="EMBL" id="DS268476">
    <property type="protein sequence ID" value="EFP08769.1"/>
    <property type="molecule type" value="Genomic_DNA"/>
</dbReference>
<dbReference type="InParanoid" id="E3MTN3"/>
<evidence type="ECO:0000313" key="4">
    <source>
        <dbReference type="Proteomes" id="UP000008281"/>
    </source>
</evidence>
<organism evidence="4">
    <name type="scientific">Caenorhabditis remanei</name>
    <name type="common">Caenorhabditis vulgaris</name>
    <dbReference type="NCBI Taxonomy" id="31234"/>
    <lineage>
        <taxon>Eukaryota</taxon>
        <taxon>Metazoa</taxon>
        <taxon>Ecdysozoa</taxon>
        <taxon>Nematoda</taxon>
        <taxon>Chromadorea</taxon>
        <taxon>Rhabditida</taxon>
        <taxon>Rhabditina</taxon>
        <taxon>Rhabditomorpha</taxon>
        <taxon>Rhabditoidea</taxon>
        <taxon>Rhabditidae</taxon>
        <taxon>Peloderinae</taxon>
        <taxon>Caenorhabditis</taxon>
    </lineage>
</organism>